<keyword evidence="2" id="KW-1185">Reference proteome</keyword>
<name>A0AAV7QLD7_PLEWA</name>
<organism evidence="1 2">
    <name type="scientific">Pleurodeles waltl</name>
    <name type="common">Iberian ribbed newt</name>
    <dbReference type="NCBI Taxonomy" id="8319"/>
    <lineage>
        <taxon>Eukaryota</taxon>
        <taxon>Metazoa</taxon>
        <taxon>Chordata</taxon>
        <taxon>Craniata</taxon>
        <taxon>Vertebrata</taxon>
        <taxon>Euteleostomi</taxon>
        <taxon>Amphibia</taxon>
        <taxon>Batrachia</taxon>
        <taxon>Caudata</taxon>
        <taxon>Salamandroidea</taxon>
        <taxon>Salamandridae</taxon>
        <taxon>Pleurodelinae</taxon>
        <taxon>Pleurodeles</taxon>
    </lineage>
</organism>
<dbReference type="EMBL" id="JANPWB010000010">
    <property type="protein sequence ID" value="KAJ1141336.1"/>
    <property type="molecule type" value="Genomic_DNA"/>
</dbReference>
<gene>
    <name evidence="1" type="ORF">NDU88_007669</name>
</gene>
<dbReference type="AlphaFoldDB" id="A0AAV7QLD7"/>
<protein>
    <submittedName>
        <fullName evidence="1">Uncharacterized protein</fullName>
    </submittedName>
</protein>
<proteinExistence type="predicted"/>
<reference evidence="1" key="1">
    <citation type="journal article" date="2022" name="bioRxiv">
        <title>Sequencing and chromosome-scale assembly of the giantPleurodeles waltlgenome.</title>
        <authorList>
            <person name="Brown T."/>
            <person name="Elewa A."/>
            <person name="Iarovenko S."/>
            <person name="Subramanian E."/>
            <person name="Araus A.J."/>
            <person name="Petzold A."/>
            <person name="Susuki M."/>
            <person name="Suzuki K.-i.T."/>
            <person name="Hayashi T."/>
            <person name="Toyoda A."/>
            <person name="Oliveira C."/>
            <person name="Osipova E."/>
            <person name="Leigh N.D."/>
            <person name="Simon A."/>
            <person name="Yun M.H."/>
        </authorList>
    </citation>
    <scope>NUCLEOTIDE SEQUENCE</scope>
    <source>
        <strain evidence="1">20211129_DDA</strain>
        <tissue evidence="1">Liver</tissue>
    </source>
</reference>
<sequence>MRVTRECRAPADLKTKSVLAIKLEDFMDTIHRPCGFSVACFCYKCKTGVFWTPAARTLNNPRMSVQMDFTCSQKRRLVEETGGHSNHKRVCKGVESVQRGKGGLFQPLKECLLGYWDMQLSPSQENSEQDNFLRNVMEQHSSVILQNHESSGSVQPCLRCIAGESKLEQGLFQEARRILHQYKMLQDQEHVLKGFPKHSVKNPAAVEEEDVIQRGCGTGVDP</sequence>
<dbReference type="Proteomes" id="UP001066276">
    <property type="component" value="Chromosome 6"/>
</dbReference>
<accession>A0AAV7QLD7</accession>
<evidence type="ECO:0000313" key="2">
    <source>
        <dbReference type="Proteomes" id="UP001066276"/>
    </source>
</evidence>
<evidence type="ECO:0000313" key="1">
    <source>
        <dbReference type="EMBL" id="KAJ1141336.1"/>
    </source>
</evidence>
<comment type="caution">
    <text evidence="1">The sequence shown here is derived from an EMBL/GenBank/DDBJ whole genome shotgun (WGS) entry which is preliminary data.</text>
</comment>